<keyword evidence="15" id="KW-1185">Reference proteome</keyword>
<sequence>MKGVIRLRVQKTRKPVVNYGGRGMAFEELLEWVNQAYEGKQIATIEKIPTPISIIRSEGSRIKDAVFSKKSSVDYTGTYRSRPIWYDAKSTQIDTSFPLDFVEEHQVDRLIRHQSNGAICFFLFWFTKLDRYYLMLLPIFLTYWQRRNDGVRGCKSIPVAEFEKNAFLIGKTSRGLLDYLAAVDHIIDAGADNKH</sequence>
<dbReference type="GO" id="GO:0003676">
    <property type="term" value="F:nucleic acid binding"/>
    <property type="evidence" value="ECO:0007669"/>
    <property type="project" value="InterPro"/>
</dbReference>
<dbReference type="InterPro" id="IPR011335">
    <property type="entry name" value="Restrct_endonuc-II-like"/>
</dbReference>
<dbReference type="RefSeq" id="WP_188532670.1">
    <property type="nucleotide sequence ID" value="NZ_BMGR01000014.1"/>
</dbReference>
<organism evidence="14 15">
    <name type="scientific">Paenibacillus abyssi</name>
    <dbReference type="NCBI Taxonomy" id="1340531"/>
    <lineage>
        <taxon>Bacteria</taxon>
        <taxon>Bacillati</taxon>
        <taxon>Bacillota</taxon>
        <taxon>Bacilli</taxon>
        <taxon>Bacillales</taxon>
        <taxon>Paenibacillaceae</taxon>
        <taxon>Paenibacillus</taxon>
    </lineage>
</organism>
<evidence type="ECO:0000256" key="5">
    <source>
        <dbReference type="ARBA" id="ARBA00022759"/>
    </source>
</evidence>
<proteinExistence type="inferred from homology"/>
<gene>
    <name evidence="13 14" type="primary">recU</name>
    <name evidence="14" type="ORF">GCM10010916_38180</name>
</gene>
<feature type="binding site" evidence="13">
    <location>
        <position position="74"/>
    </location>
    <ligand>
        <name>Mg(2+)</name>
        <dbReference type="ChEBI" id="CHEBI:18420"/>
    </ligand>
</feature>
<comment type="similarity">
    <text evidence="11 13">Belongs to the RecU family.</text>
</comment>
<dbReference type="HAMAP" id="MF_00130">
    <property type="entry name" value="RecU"/>
    <property type="match status" value="1"/>
</dbReference>
<dbReference type="GO" id="GO:0006310">
    <property type="term" value="P:DNA recombination"/>
    <property type="evidence" value="ECO:0007669"/>
    <property type="project" value="UniProtKB-UniRule"/>
</dbReference>
<protein>
    <recommendedName>
        <fullName evidence="12 13">Holliday junction resolvase RecU</fullName>
        <ecNumber evidence="13">3.1.21.10</ecNumber>
    </recommendedName>
    <alternativeName>
        <fullName evidence="13">Recombination protein U homolog</fullName>
    </alternativeName>
</protein>
<accession>A0A917G179</accession>
<evidence type="ECO:0000256" key="8">
    <source>
        <dbReference type="ARBA" id="ARBA00022842"/>
    </source>
</evidence>
<dbReference type="GO" id="GO:0005737">
    <property type="term" value="C:cytoplasm"/>
    <property type="evidence" value="ECO:0007669"/>
    <property type="project" value="UniProtKB-SubCell"/>
</dbReference>
<reference evidence="14" key="2">
    <citation type="submission" date="2020-09" db="EMBL/GenBank/DDBJ databases">
        <authorList>
            <person name="Sun Q."/>
            <person name="Zhou Y."/>
        </authorList>
    </citation>
    <scope>NUCLEOTIDE SEQUENCE</scope>
    <source>
        <strain evidence="14">CGMCC 1.12987</strain>
    </source>
</reference>
<evidence type="ECO:0000313" key="15">
    <source>
        <dbReference type="Proteomes" id="UP000644756"/>
    </source>
</evidence>
<keyword evidence="3 13" id="KW-0540">Nuclease</keyword>
<dbReference type="CDD" id="cd22354">
    <property type="entry name" value="RecU-like"/>
    <property type="match status" value="1"/>
</dbReference>
<dbReference type="AlphaFoldDB" id="A0A917G179"/>
<evidence type="ECO:0000256" key="12">
    <source>
        <dbReference type="ARBA" id="ARBA00029523"/>
    </source>
</evidence>
<reference evidence="14" key="1">
    <citation type="journal article" date="2014" name="Int. J. Syst. Evol. Microbiol.">
        <title>Complete genome sequence of Corynebacterium casei LMG S-19264T (=DSM 44701T), isolated from a smear-ripened cheese.</title>
        <authorList>
            <consortium name="US DOE Joint Genome Institute (JGI-PGF)"/>
            <person name="Walter F."/>
            <person name="Albersmeier A."/>
            <person name="Kalinowski J."/>
            <person name="Ruckert C."/>
        </authorList>
    </citation>
    <scope>NUCLEOTIDE SEQUENCE</scope>
    <source>
        <strain evidence="14">CGMCC 1.12987</strain>
    </source>
</reference>
<keyword evidence="8 13" id="KW-0460">Magnesium</keyword>
<evidence type="ECO:0000256" key="11">
    <source>
        <dbReference type="ARBA" id="ARBA00023447"/>
    </source>
</evidence>
<dbReference type="EC" id="3.1.21.10" evidence="13"/>
<dbReference type="PIRSF" id="PIRSF037785">
    <property type="entry name" value="RecU"/>
    <property type="match status" value="1"/>
</dbReference>
<evidence type="ECO:0000256" key="7">
    <source>
        <dbReference type="ARBA" id="ARBA00022801"/>
    </source>
</evidence>
<evidence type="ECO:0000256" key="9">
    <source>
        <dbReference type="ARBA" id="ARBA00023172"/>
    </source>
</evidence>
<dbReference type="GO" id="GO:0007059">
    <property type="term" value="P:chromosome segregation"/>
    <property type="evidence" value="ECO:0007669"/>
    <property type="project" value="UniProtKB-UniRule"/>
</dbReference>
<dbReference type="Proteomes" id="UP000644756">
    <property type="component" value="Unassembled WGS sequence"/>
</dbReference>
<comment type="function">
    <text evidence="13">Endonuclease that resolves Holliday junction intermediates in genetic recombination. Cleaves mobile four-strand junctions by introducing symmetrical nicks in paired strands. Promotes annealing of linear ssDNA with homologous dsDNA. Required for DNA repair, homologous recombination and chromosome segregation.</text>
</comment>
<comment type="caution">
    <text evidence="13">Lacks conserved residue(s) required for the propagation of feature annotation.</text>
</comment>
<dbReference type="EMBL" id="BMGR01000014">
    <property type="protein sequence ID" value="GGG17709.1"/>
    <property type="molecule type" value="Genomic_DNA"/>
</dbReference>
<evidence type="ECO:0000256" key="4">
    <source>
        <dbReference type="ARBA" id="ARBA00022723"/>
    </source>
</evidence>
<dbReference type="InterPro" id="IPR004612">
    <property type="entry name" value="Resolv_RecU"/>
</dbReference>
<keyword evidence="5 13" id="KW-0255">Endonuclease</keyword>
<keyword evidence="4 13" id="KW-0479">Metal-binding</keyword>
<name>A0A917G179_9BACL</name>
<keyword evidence="6 13" id="KW-0227">DNA damage</keyword>
<keyword evidence="10 13" id="KW-0234">DNA repair</keyword>
<feature type="binding site" evidence="13">
    <location>
        <position position="87"/>
    </location>
    <ligand>
        <name>Mg(2+)</name>
        <dbReference type="ChEBI" id="CHEBI:18420"/>
    </ligand>
</feature>
<evidence type="ECO:0000256" key="13">
    <source>
        <dbReference type="HAMAP-Rule" id="MF_00130"/>
    </source>
</evidence>
<feature type="binding site" evidence="13">
    <location>
        <position position="106"/>
    </location>
    <ligand>
        <name>Mg(2+)</name>
        <dbReference type="ChEBI" id="CHEBI:18420"/>
    </ligand>
</feature>
<comment type="catalytic activity">
    <reaction evidence="13">
        <text>Endonucleolytic cleavage at a junction such as a reciprocal single-stranded crossover between two homologous DNA duplexes (Holliday junction).</text>
        <dbReference type="EC" id="3.1.21.10"/>
    </reaction>
</comment>
<keyword evidence="9 13" id="KW-0233">DNA recombination</keyword>
<feature type="site" description="Transition state stabilizer" evidence="13">
    <location>
        <position position="89"/>
    </location>
</feature>
<comment type="cofactor">
    <cofactor evidence="13">
        <name>Mg(2+)</name>
        <dbReference type="ChEBI" id="CHEBI:18420"/>
    </cofactor>
    <text evidence="13">Binds 1 Mg(2+) ion per subunit.</text>
</comment>
<evidence type="ECO:0000256" key="6">
    <source>
        <dbReference type="ARBA" id="ARBA00022763"/>
    </source>
</evidence>
<dbReference type="Pfam" id="PF03838">
    <property type="entry name" value="RecU"/>
    <property type="match status" value="1"/>
</dbReference>
<keyword evidence="7 13" id="KW-0378">Hydrolase</keyword>
<dbReference type="GO" id="GO:0006281">
    <property type="term" value="P:DNA repair"/>
    <property type="evidence" value="ECO:0007669"/>
    <property type="project" value="UniProtKB-UniRule"/>
</dbReference>
<comment type="subcellular location">
    <subcellularLocation>
        <location evidence="1 13">Cytoplasm</location>
    </subcellularLocation>
</comment>
<evidence type="ECO:0000256" key="3">
    <source>
        <dbReference type="ARBA" id="ARBA00022722"/>
    </source>
</evidence>
<evidence type="ECO:0000256" key="2">
    <source>
        <dbReference type="ARBA" id="ARBA00022490"/>
    </source>
</evidence>
<comment type="caution">
    <text evidence="14">The sequence shown here is derived from an EMBL/GenBank/DDBJ whole genome shotgun (WGS) entry which is preliminary data.</text>
</comment>
<evidence type="ECO:0000313" key="14">
    <source>
        <dbReference type="EMBL" id="GGG17709.1"/>
    </source>
</evidence>
<dbReference type="InterPro" id="IPR011856">
    <property type="entry name" value="tRNA_endonuc-like_dom_sf"/>
</dbReference>
<dbReference type="GO" id="GO:0000287">
    <property type="term" value="F:magnesium ion binding"/>
    <property type="evidence" value="ECO:0007669"/>
    <property type="project" value="UniProtKB-UniRule"/>
</dbReference>
<evidence type="ECO:0000256" key="10">
    <source>
        <dbReference type="ARBA" id="ARBA00023204"/>
    </source>
</evidence>
<dbReference type="Gene3D" id="3.40.1350.10">
    <property type="match status" value="1"/>
</dbReference>
<dbReference type="SUPFAM" id="SSF52980">
    <property type="entry name" value="Restriction endonuclease-like"/>
    <property type="match status" value="1"/>
</dbReference>
<dbReference type="GO" id="GO:0008821">
    <property type="term" value="F:crossover junction DNA endonuclease activity"/>
    <property type="evidence" value="ECO:0007669"/>
    <property type="project" value="UniProtKB-EC"/>
</dbReference>
<keyword evidence="2 13" id="KW-0963">Cytoplasm</keyword>
<evidence type="ECO:0000256" key="1">
    <source>
        <dbReference type="ARBA" id="ARBA00004496"/>
    </source>
</evidence>